<dbReference type="PANTHER" id="PTHR30012:SF7">
    <property type="entry name" value="PROTEIN TRANSPORT PROTEIN HOFC HOMOLOG"/>
    <property type="match status" value="1"/>
</dbReference>
<evidence type="ECO:0000259" key="9">
    <source>
        <dbReference type="Pfam" id="PF00482"/>
    </source>
</evidence>
<dbReference type="PRINTS" id="PR00812">
    <property type="entry name" value="BCTERIALGSPF"/>
</dbReference>
<dbReference type="PANTHER" id="PTHR30012">
    <property type="entry name" value="GENERAL SECRETION PATHWAY PROTEIN"/>
    <property type="match status" value="1"/>
</dbReference>
<dbReference type="InterPro" id="IPR042094">
    <property type="entry name" value="T2SS_GspF_sf"/>
</dbReference>
<dbReference type="GO" id="GO:0015628">
    <property type="term" value="P:protein secretion by the type II secretion system"/>
    <property type="evidence" value="ECO:0007669"/>
    <property type="project" value="TreeGrafter"/>
</dbReference>
<evidence type="ECO:0000256" key="4">
    <source>
        <dbReference type="ARBA" id="ARBA00022519"/>
    </source>
</evidence>
<accession>A0A1M7UY45</accession>
<evidence type="ECO:0000256" key="3">
    <source>
        <dbReference type="ARBA" id="ARBA00022475"/>
    </source>
</evidence>
<dbReference type="GO" id="GO:0005886">
    <property type="term" value="C:plasma membrane"/>
    <property type="evidence" value="ECO:0007669"/>
    <property type="project" value="UniProtKB-SubCell"/>
</dbReference>
<feature type="transmembrane region" description="Helical" evidence="8">
    <location>
        <begin position="367"/>
        <end position="391"/>
    </location>
</feature>
<dbReference type="EMBL" id="LT670849">
    <property type="protein sequence ID" value="SHN87847.1"/>
    <property type="molecule type" value="Genomic_DNA"/>
</dbReference>
<feature type="domain" description="Type II secretion system protein GspF" evidence="9">
    <location>
        <begin position="69"/>
        <end position="191"/>
    </location>
</feature>
<evidence type="ECO:0000256" key="5">
    <source>
        <dbReference type="ARBA" id="ARBA00022692"/>
    </source>
</evidence>
<feature type="transmembrane region" description="Helical" evidence="8">
    <location>
        <begin position="224"/>
        <end position="240"/>
    </location>
</feature>
<gene>
    <name evidence="10" type="ORF">SAMN05444170_7404</name>
</gene>
<evidence type="ECO:0000256" key="1">
    <source>
        <dbReference type="ARBA" id="ARBA00004429"/>
    </source>
</evidence>
<organism evidence="10 11">
    <name type="scientific">Bradyrhizobium erythrophlei</name>
    <dbReference type="NCBI Taxonomy" id="1437360"/>
    <lineage>
        <taxon>Bacteria</taxon>
        <taxon>Pseudomonadati</taxon>
        <taxon>Pseudomonadota</taxon>
        <taxon>Alphaproteobacteria</taxon>
        <taxon>Hyphomicrobiales</taxon>
        <taxon>Nitrobacteraceae</taxon>
        <taxon>Bradyrhizobium</taxon>
    </lineage>
</organism>
<evidence type="ECO:0000313" key="11">
    <source>
        <dbReference type="Proteomes" id="UP000184096"/>
    </source>
</evidence>
<sequence length="402" mass="43462">MPQFRYRAVTPAGEIVAGEVDASSREEVVRRIEYLGHLTIDAEPVTTGILTRSRKSAGKAPRSRDVSIFLHQLALLLGAGLTLEAALQTLSDNTSKGLAGFAQDLRASISAGDSFAEALEQHTVAIEPAYVAMVRAGEASGKLDAVLRAIVEDRSRKEVLTDRINSAIRYPLFLVGSAIVILLFFLMYVVPQFEPVFADLGGRLNSGAAFVVACSSLLRRNLDLFLGICLFLVVGTWLVLRNREWRARIIGAVTLLPGISELAGDRRTARIVGTLGLLLENGVPLPAALKILRDIVTEPRYVAALDSVHEQVRNGRRFAEALADTTLLPPLAVRMLRVGDEVGDVANIVRHASRFYEHKLGLGLDRLMGAIGPITIIVVSIVIGTLIVSIMSSLLSMTDLAQ</sequence>
<keyword evidence="3" id="KW-1003">Cell membrane</keyword>
<dbReference type="Proteomes" id="UP000184096">
    <property type="component" value="Chromosome I"/>
</dbReference>
<dbReference type="RefSeq" id="WP_072825626.1">
    <property type="nucleotide sequence ID" value="NZ_LT670849.1"/>
</dbReference>
<feature type="domain" description="Type II secretion system protein GspF" evidence="9">
    <location>
        <begin position="274"/>
        <end position="391"/>
    </location>
</feature>
<dbReference type="OrthoDB" id="9805682at2"/>
<dbReference type="Pfam" id="PF00482">
    <property type="entry name" value="T2SSF"/>
    <property type="match status" value="2"/>
</dbReference>
<keyword evidence="6 8" id="KW-1133">Transmembrane helix</keyword>
<protein>
    <submittedName>
        <fullName evidence="10">Type II secretion system protein F (GspF)</fullName>
    </submittedName>
</protein>
<keyword evidence="5 8" id="KW-0812">Transmembrane</keyword>
<reference evidence="11" key="1">
    <citation type="submission" date="2016-11" db="EMBL/GenBank/DDBJ databases">
        <authorList>
            <person name="Varghese N."/>
            <person name="Submissions S."/>
        </authorList>
    </citation>
    <scope>NUCLEOTIDE SEQUENCE [LARGE SCALE GENOMIC DNA]</scope>
    <source>
        <strain evidence="11">GAS401</strain>
    </source>
</reference>
<proteinExistence type="inferred from homology"/>
<dbReference type="InterPro" id="IPR003004">
    <property type="entry name" value="GspF/PilC"/>
</dbReference>
<feature type="transmembrane region" description="Helical" evidence="8">
    <location>
        <begin position="170"/>
        <end position="190"/>
    </location>
</feature>
<comment type="similarity">
    <text evidence="2">Belongs to the GSP F family.</text>
</comment>
<dbReference type="InterPro" id="IPR018076">
    <property type="entry name" value="T2SS_GspF_dom"/>
</dbReference>
<evidence type="ECO:0000256" key="7">
    <source>
        <dbReference type="ARBA" id="ARBA00023136"/>
    </source>
</evidence>
<evidence type="ECO:0000256" key="2">
    <source>
        <dbReference type="ARBA" id="ARBA00005745"/>
    </source>
</evidence>
<evidence type="ECO:0000313" key="10">
    <source>
        <dbReference type="EMBL" id="SHN87847.1"/>
    </source>
</evidence>
<name>A0A1M7UY45_9BRAD</name>
<comment type="subcellular location">
    <subcellularLocation>
        <location evidence="1">Cell inner membrane</location>
        <topology evidence="1">Multi-pass membrane protein</topology>
    </subcellularLocation>
</comment>
<dbReference type="Gene3D" id="1.20.81.30">
    <property type="entry name" value="Type II secretion system (T2SS), domain F"/>
    <property type="match status" value="2"/>
</dbReference>
<dbReference type="AlphaFoldDB" id="A0A1M7UY45"/>
<keyword evidence="11" id="KW-1185">Reference proteome</keyword>
<evidence type="ECO:0000256" key="6">
    <source>
        <dbReference type="ARBA" id="ARBA00022989"/>
    </source>
</evidence>
<evidence type="ECO:0000256" key="8">
    <source>
        <dbReference type="SAM" id="Phobius"/>
    </source>
</evidence>
<keyword evidence="4" id="KW-0997">Cell inner membrane</keyword>
<keyword evidence="7 8" id="KW-0472">Membrane</keyword>